<dbReference type="RefSeq" id="WP_113290119.1">
    <property type="nucleotide sequence ID" value="NZ_QNTQ01000014.1"/>
</dbReference>
<dbReference type="PROSITE" id="PS50931">
    <property type="entry name" value="HTH_LYSR"/>
    <property type="match status" value="1"/>
</dbReference>
<accession>A0A365U7Z9</accession>
<sequence>MLSLHETSIRKLKIFVTVVEQGGFSAAQSVLGTSAATISLQMKELEAQLGATLCHRGRAGFRLTEQGRAVYDAAQDLLSAFGNFNLSVAAIRDRLVGEIKIGMQPNVATNPDFHMADAVRRFQRRDNAVTFRIEEAGSAAQEARTLEGRYDLSIGFFPKRTPGLDYVQVFRERVDLYCSRDHPLAGAKDEAEARELLCDTALVDAGATLSRMLPGVEASVRTNAHTESMDAAALLVLSGQYAAYLPSHFAETWASRRLIVPVLPDAFGQDLDFSLITRRGGRGNNVVDTFIGDLLLAHGIT</sequence>
<evidence type="ECO:0000256" key="3">
    <source>
        <dbReference type="ARBA" id="ARBA00023125"/>
    </source>
</evidence>
<evidence type="ECO:0000313" key="6">
    <source>
        <dbReference type="EMBL" id="RBI83779.1"/>
    </source>
</evidence>
<dbReference type="Pfam" id="PF03466">
    <property type="entry name" value="LysR_substrate"/>
    <property type="match status" value="1"/>
</dbReference>
<dbReference type="InterPro" id="IPR036390">
    <property type="entry name" value="WH_DNA-bd_sf"/>
</dbReference>
<organism evidence="6 7">
    <name type="scientific">Rhodosalinus halophilus</name>
    <dbReference type="NCBI Taxonomy" id="2259333"/>
    <lineage>
        <taxon>Bacteria</taxon>
        <taxon>Pseudomonadati</taxon>
        <taxon>Pseudomonadota</taxon>
        <taxon>Alphaproteobacteria</taxon>
        <taxon>Rhodobacterales</taxon>
        <taxon>Paracoccaceae</taxon>
        <taxon>Rhodosalinus</taxon>
    </lineage>
</organism>
<dbReference type="PANTHER" id="PTHR30126:SF98">
    <property type="entry name" value="HTH-TYPE TRANSCRIPTIONAL ACTIVATOR BAUR"/>
    <property type="match status" value="1"/>
</dbReference>
<keyword evidence="3" id="KW-0238">DNA-binding</keyword>
<dbReference type="GO" id="GO:0000976">
    <property type="term" value="F:transcription cis-regulatory region binding"/>
    <property type="evidence" value="ECO:0007669"/>
    <property type="project" value="TreeGrafter"/>
</dbReference>
<evidence type="ECO:0000256" key="1">
    <source>
        <dbReference type="ARBA" id="ARBA00009437"/>
    </source>
</evidence>
<reference evidence="6 7" key="1">
    <citation type="submission" date="2018-07" db="EMBL/GenBank/DDBJ databases">
        <title>Rhodosalinus sp. strain E84T genomic sequence and assembly.</title>
        <authorList>
            <person name="Liu Z.-W."/>
            <person name="Lu D.-C."/>
        </authorList>
    </citation>
    <scope>NUCLEOTIDE SEQUENCE [LARGE SCALE GENOMIC DNA]</scope>
    <source>
        <strain evidence="6 7">E84</strain>
    </source>
</reference>
<dbReference type="SUPFAM" id="SSF46785">
    <property type="entry name" value="Winged helix' DNA-binding domain"/>
    <property type="match status" value="1"/>
</dbReference>
<evidence type="ECO:0000256" key="2">
    <source>
        <dbReference type="ARBA" id="ARBA00023015"/>
    </source>
</evidence>
<dbReference type="InterPro" id="IPR005119">
    <property type="entry name" value="LysR_subst-bd"/>
</dbReference>
<proteinExistence type="inferred from homology"/>
<keyword evidence="7" id="KW-1185">Reference proteome</keyword>
<dbReference type="InterPro" id="IPR036388">
    <property type="entry name" value="WH-like_DNA-bd_sf"/>
</dbReference>
<dbReference type="SUPFAM" id="SSF53850">
    <property type="entry name" value="Periplasmic binding protein-like II"/>
    <property type="match status" value="1"/>
</dbReference>
<feature type="domain" description="HTH lysR-type" evidence="5">
    <location>
        <begin position="7"/>
        <end position="64"/>
    </location>
</feature>
<dbReference type="OrthoDB" id="7506954at2"/>
<dbReference type="InterPro" id="IPR000847">
    <property type="entry name" value="LysR_HTH_N"/>
</dbReference>
<dbReference type="Gene3D" id="3.40.190.10">
    <property type="entry name" value="Periplasmic binding protein-like II"/>
    <property type="match status" value="2"/>
</dbReference>
<comment type="caution">
    <text evidence="6">The sequence shown here is derived from an EMBL/GenBank/DDBJ whole genome shotgun (WGS) entry which is preliminary data.</text>
</comment>
<keyword evidence="4" id="KW-0804">Transcription</keyword>
<keyword evidence="2" id="KW-0805">Transcription regulation</keyword>
<dbReference type="EMBL" id="QNTQ01000014">
    <property type="protein sequence ID" value="RBI83779.1"/>
    <property type="molecule type" value="Genomic_DNA"/>
</dbReference>
<dbReference type="Proteomes" id="UP000253370">
    <property type="component" value="Unassembled WGS sequence"/>
</dbReference>
<name>A0A365U7Z9_9RHOB</name>
<gene>
    <name evidence="6" type="ORF">DRV85_14075</name>
</gene>
<evidence type="ECO:0000256" key="4">
    <source>
        <dbReference type="ARBA" id="ARBA00023163"/>
    </source>
</evidence>
<dbReference type="GO" id="GO:0003700">
    <property type="term" value="F:DNA-binding transcription factor activity"/>
    <property type="evidence" value="ECO:0007669"/>
    <property type="project" value="InterPro"/>
</dbReference>
<dbReference type="Gene3D" id="1.10.10.10">
    <property type="entry name" value="Winged helix-like DNA-binding domain superfamily/Winged helix DNA-binding domain"/>
    <property type="match status" value="1"/>
</dbReference>
<dbReference type="PANTHER" id="PTHR30126">
    <property type="entry name" value="HTH-TYPE TRANSCRIPTIONAL REGULATOR"/>
    <property type="match status" value="1"/>
</dbReference>
<dbReference type="CDD" id="cd05466">
    <property type="entry name" value="PBP2_LTTR_substrate"/>
    <property type="match status" value="1"/>
</dbReference>
<dbReference type="Pfam" id="PF00126">
    <property type="entry name" value="HTH_1"/>
    <property type="match status" value="1"/>
</dbReference>
<evidence type="ECO:0000313" key="7">
    <source>
        <dbReference type="Proteomes" id="UP000253370"/>
    </source>
</evidence>
<comment type="similarity">
    <text evidence="1">Belongs to the LysR transcriptional regulatory family.</text>
</comment>
<protein>
    <recommendedName>
        <fullName evidence="5">HTH lysR-type domain-containing protein</fullName>
    </recommendedName>
</protein>
<dbReference type="AlphaFoldDB" id="A0A365U7Z9"/>
<evidence type="ECO:0000259" key="5">
    <source>
        <dbReference type="PROSITE" id="PS50931"/>
    </source>
</evidence>